<reference evidence="1" key="2">
    <citation type="journal article" date="2015" name="Fish Shellfish Immunol.">
        <title>Early steps in the European eel (Anguilla anguilla)-Vibrio vulnificus interaction in the gills: Role of the RtxA13 toxin.</title>
        <authorList>
            <person name="Callol A."/>
            <person name="Pajuelo D."/>
            <person name="Ebbesson L."/>
            <person name="Teles M."/>
            <person name="MacKenzie S."/>
            <person name="Amaro C."/>
        </authorList>
    </citation>
    <scope>NUCLEOTIDE SEQUENCE</scope>
</reference>
<protein>
    <submittedName>
        <fullName evidence="1">Uncharacterized protein</fullName>
    </submittedName>
</protein>
<dbReference type="Gene3D" id="3.30.420.10">
    <property type="entry name" value="Ribonuclease H-like superfamily/Ribonuclease H"/>
    <property type="match status" value="1"/>
</dbReference>
<dbReference type="InterPro" id="IPR036397">
    <property type="entry name" value="RNaseH_sf"/>
</dbReference>
<proteinExistence type="predicted"/>
<sequence>MDRRNAQIRHWKTLRCLVSSNPTSWSRQLVWAEYAHNTLCNASTGTSPFEAQCGYQPPLFPELEKNIEVPSAETFVKRCRSPGGEFVHHFYARQPVKRGLPIDTADRALLSGGSACLAFYS</sequence>
<dbReference type="GO" id="GO:0003676">
    <property type="term" value="F:nucleic acid binding"/>
    <property type="evidence" value="ECO:0007669"/>
    <property type="project" value="InterPro"/>
</dbReference>
<reference evidence="1" key="1">
    <citation type="submission" date="2014-11" db="EMBL/GenBank/DDBJ databases">
        <authorList>
            <person name="Amaro Gonzalez C."/>
        </authorList>
    </citation>
    <scope>NUCLEOTIDE SEQUENCE</scope>
</reference>
<accession>A0A0E9WPP6</accession>
<name>A0A0E9WPP6_ANGAN</name>
<dbReference type="EMBL" id="GBXM01016250">
    <property type="protein sequence ID" value="JAH92327.1"/>
    <property type="molecule type" value="Transcribed_RNA"/>
</dbReference>
<organism evidence="1">
    <name type="scientific">Anguilla anguilla</name>
    <name type="common">European freshwater eel</name>
    <name type="synonym">Muraena anguilla</name>
    <dbReference type="NCBI Taxonomy" id="7936"/>
    <lineage>
        <taxon>Eukaryota</taxon>
        <taxon>Metazoa</taxon>
        <taxon>Chordata</taxon>
        <taxon>Craniata</taxon>
        <taxon>Vertebrata</taxon>
        <taxon>Euteleostomi</taxon>
        <taxon>Actinopterygii</taxon>
        <taxon>Neopterygii</taxon>
        <taxon>Teleostei</taxon>
        <taxon>Anguilliformes</taxon>
        <taxon>Anguillidae</taxon>
        <taxon>Anguilla</taxon>
    </lineage>
</organism>
<dbReference type="AlphaFoldDB" id="A0A0E9WPP6"/>
<evidence type="ECO:0000313" key="1">
    <source>
        <dbReference type="EMBL" id="JAH92327.1"/>
    </source>
</evidence>